<reference evidence="1 2" key="1">
    <citation type="submission" date="2016-06" db="EMBL/GenBank/DDBJ databases">
        <title>The Draft Genome Sequence and Annotation of the Desert Woodrat Neotoma lepida.</title>
        <authorList>
            <person name="Campbell M."/>
            <person name="Oakeson K.F."/>
            <person name="Yandell M."/>
            <person name="Halpert J.R."/>
            <person name="Dearing D."/>
        </authorList>
    </citation>
    <scope>NUCLEOTIDE SEQUENCE [LARGE SCALE GENOMIC DNA]</scope>
    <source>
        <strain evidence="1">417</strain>
        <tissue evidence="1">Liver</tissue>
    </source>
</reference>
<organism evidence="1 2">
    <name type="scientific">Neotoma lepida</name>
    <name type="common">Desert woodrat</name>
    <dbReference type="NCBI Taxonomy" id="56216"/>
    <lineage>
        <taxon>Eukaryota</taxon>
        <taxon>Metazoa</taxon>
        <taxon>Chordata</taxon>
        <taxon>Craniata</taxon>
        <taxon>Vertebrata</taxon>
        <taxon>Euteleostomi</taxon>
        <taxon>Mammalia</taxon>
        <taxon>Eutheria</taxon>
        <taxon>Euarchontoglires</taxon>
        <taxon>Glires</taxon>
        <taxon>Rodentia</taxon>
        <taxon>Myomorpha</taxon>
        <taxon>Muroidea</taxon>
        <taxon>Cricetidae</taxon>
        <taxon>Neotominae</taxon>
        <taxon>Neotoma</taxon>
    </lineage>
</organism>
<sequence length="46" mass="5746">MAKKYHLWCPDLNYLIFSPGHKEIHHTWMNWKIQLPYQEMKETWGD</sequence>
<keyword evidence="2" id="KW-1185">Reference proteome</keyword>
<evidence type="ECO:0000313" key="2">
    <source>
        <dbReference type="Proteomes" id="UP000092124"/>
    </source>
</evidence>
<name>A0A1A6HJN3_NEOLE</name>
<gene>
    <name evidence="1" type="ORF">A6R68_19760</name>
</gene>
<dbReference type="Proteomes" id="UP000092124">
    <property type="component" value="Unassembled WGS sequence"/>
</dbReference>
<accession>A0A1A6HJN3</accession>
<comment type="caution">
    <text evidence="1">The sequence shown here is derived from an EMBL/GenBank/DDBJ whole genome shotgun (WGS) entry which is preliminary data.</text>
</comment>
<protein>
    <submittedName>
        <fullName evidence="1">Uncharacterized protein</fullName>
    </submittedName>
</protein>
<dbReference type="EMBL" id="LZPO01027778">
    <property type="protein sequence ID" value="OBS77852.1"/>
    <property type="molecule type" value="Genomic_DNA"/>
</dbReference>
<evidence type="ECO:0000313" key="1">
    <source>
        <dbReference type="EMBL" id="OBS77852.1"/>
    </source>
</evidence>
<proteinExistence type="predicted"/>
<dbReference type="AlphaFoldDB" id="A0A1A6HJN3"/>